<dbReference type="PANTHER" id="PTHR44936:SF10">
    <property type="entry name" value="SENSOR PROTEIN RSTB"/>
    <property type="match status" value="1"/>
</dbReference>
<evidence type="ECO:0000256" key="1">
    <source>
        <dbReference type="ARBA" id="ARBA00000085"/>
    </source>
</evidence>
<feature type="transmembrane region" description="Helical" evidence="10">
    <location>
        <begin position="53"/>
        <end position="73"/>
    </location>
</feature>
<evidence type="ECO:0000259" key="11">
    <source>
        <dbReference type="PROSITE" id="PS50109"/>
    </source>
</evidence>
<comment type="subcellular location">
    <subcellularLocation>
        <location evidence="2">Cell membrane</location>
        <topology evidence="2">Multi-pass membrane protein</topology>
    </subcellularLocation>
</comment>
<dbReference type="SUPFAM" id="SSF55874">
    <property type="entry name" value="ATPase domain of HSP90 chaperone/DNA topoisomerase II/histidine kinase"/>
    <property type="match status" value="1"/>
</dbReference>
<feature type="transmembrane region" description="Helical" evidence="10">
    <location>
        <begin position="93"/>
        <end position="116"/>
    </location>
</feature>
<dbReference type="PROSITE" id="PS50109">
    <property type="entry name" value="HIS_KIN"/>
    <property type="match status" value="1"/>
</dbReference>
<name>A0A1I6FW91_9RHOB</name>
<dbReference type="EC" id="2.7.13.3" evidence="3"/>
<gene>
    <name evidence="12" type="ORF">SAMN04488002_0440</name>
</gene>
<evidence type="ECO:0000313" key="13">
    <source>
        <dbReference type="Proteomes" id="UP000199658"/>
    </source>
</evidence>
<dbReference type="InterPro" id="IPR050980">
    <property type="entry name" value="2C_sensor_his_kinase"/>
</dbReference>
<dbReference type="Gene3D" id="1.10.287.130">
    <property type="match status" value="1"/>
</dbReference>
<feature type="domain" description="Histidine kinase" evidence="11">
    <location>
        <begin position="218"/>
        <end position="442"/>
    </location>
</feature>
<dbReference type="NCBIfam" id="NF045988">
    <property type="entry name" value="HisKinRegBRhodob"/>
    <property type="match status" value="1"/>
</dbReference>
<dbReference type="InterPro" id="IPR005467">
    <property type="entry name" value="His_kinase_dom"/>
</dbReference>
<keyword evidence="10" id="KW-1133">Transmembrane helix</keyword>
<dbReference type="AlphaFoldDB" id="A0A1I6FW91"/>
<evidence type="ECO:0000256" key="4">
    <source>
        <dbReference type="ARBA" id="ARBA00022475"/>
    </source>
</evidence>
<evidence type="ECO:0000256" key="7">
    <source>
        <dbReference type="ARBA" id="ARBA00022741"/>
    </source>
</evidence>
<keyword evidence="5" id="KW-0597">Phosphoprotein</keyword>
<dbReference type="Pfam" id="PF02518">
    <property type="entry name" value="HATPase_c"/>
    <property type="match status" value="1"/>
</dbReference>
<keyword evidence="8 12" id="KW-0418">Kinase</keyword>
<reference evidence="13" key="1">
    <citation type="submission" date="2016-10" db="EMBL/GenBank/DDBJ databases">
        <authorList>
            <person name="Varghese N."/>
            <person name="Submissions S."/>
        </authorList>
    </citation>
    <scope>NUCLEOTIDE SEQUENCE [LARGE SCALE GENOMIC DNA]</scope>
    <source>
        <strain evidence="13">DSM 26921</strain>
    </source>
</reference>
<feature type="transmembrane region" description="Helical" evidence="10">
    <location>
        <begin position="20"/>
        <end position="41"/>
    </location>
</feature>
<feature type="transmembrane region" description="Helical" evidence="10">
    <location>
        <begin position="159"/>
        <end position="183"/>
    </location>
</feature>
<protein>
    <recommendedName>
        <fullName evidence="3">histidine kinase</fullName>
        <ecNumber evidence="3">2.7.13.3</ecNumber>
    </recommendedName>
</protein>
<dbReference type="CDD" id="cd00082">
    <property type="entry name" value="HisKA"/>
    <property type="match status" value="1"/>
</dbReference>
<evidence type="ECO:0000256" key="3">
    <source>
        <dbReference type="ARBA" id="ARBA00012438"/>
    </source>
</evidence>
<sequence length="462" mass="50329">MLNTSLGLSPNEALGGVVRLRTLIILRWLAVSGQIGAILVARYYLDLKIEMGLCLMAIGASVITNLVAIFVYPENHRLPEREVLITLLFDLSQLAFLLYLTGGLNNPFALLILAPVTVSAMTMRARSTFFLGGLAVVLVTLLANFYLPLRSDLGFVLRMPQLFVVGFWVAMVIGIGFLGIYAARVTAETTSMSKALLATQMALSREQKLTDLGGVIAAAAHELGTPLATIKLVSAELLDELEDPQMREDAELIRDQADRCRDILHSMGRAGKDDLHLHTAPLSSVIREAAEPHANRGKALHFQFGAKSGTSGKTPSIYRRPEVIHGIRNLIQNAVDFAASQVWVEAKWSDGRVVVRVFDDGPGYPPHLLGRIGDPFLKRGRKREKDASRPEYEGMGLGLFIAKTLLERSGATVSFANGAGRDRDPTAPRLGAIAEVIWPIAVITEPRDGTSRPLGENKPIEI</sequence>
<dbReference type="PRINTS" id="PR00344">
    <property type="entry name" value="BCTRLSENSOR"/>
</dbReference>
<dbReference type="OrthoDB" id="9785252at2"/>
<dbReference type="InterPro" id="IPR004358">
    <property type="entry name" value="Sig_transdc_His_kin-like_C"/>
</dbReference>
<dbReference type="GO" id="GO:0000155">
    <property type="term" value="F:phosphorelay sensor kinase activity"/>
    <property type="evidence" value="ECO:0007669"/>
    <property type="project" value="InterPro"/>
</dbReference>
<comment type="catalytic activity">
    <reaction evidence="1">
        <text>ATP + protein L-histidine = ADP + protein N-phospho-L-histidine.</text>
        <dbReference type="EC" id="2.7.13.3"/>
    </reaction>
</comment>
<dbReference type="NCBIfam" id="NF033792">
    <property type="entry name" value="ActS_PrrB_HisK"/>
    <property type="match status" value="1"/>
</dbReference>
<evidence type="ECO:0000256" key="2">
    <source>
        <dbReference type="ARBA" id="ARBA00004651"/>
    </source>
</evidence>
<dbReference type="SUPFAM" id="SSF47384">
    <property type="entry name" value="Homodimeric domain of signal transducing histidine kinase"/>
    <property type="match status" value="1"/>
</dbReference>
<keyword evidence="9" id="KW-0067">ATP-binding</keyword>
<dbReference type="GO" id="GO:0005524">
    <property type="term" value="F:ATP binding"/>
    <property type="evidence" value="ECO:0007669"/>
    <property type="project" value="UniProtKB-KW"/>
</dbReference>
<keyword evidence="7" id="KW-0547">Nucleotide-binding</keyword>
<keyword evidence="4" id="KW-1003">Cell membrane</keyword>
<organism evidence="12 13">
    <name type="scientific">Litoreibacter janthinus</name>
    <dbReference type="NCBI Taxonomy" id="670154"/>
    <lineage>
        <taxon>Bacteria</taxon>
        <taxon>Pseudomonadati</taxon>
        <taxon>Pseudomonadota</taxon>
        <taxon>Alphaproteobacteria</taxon>
        <taxon>Rhodobacterales</taxon>
        <taxon>Roseobacteraceae</taxon>
        <taxon>Litoreibacter</taxon>
    </lineage>
</organism>
<keyword evidence="6" id="KW-0808">Transferase</keyword>
<keyword evidence="10" id="KW-0812">Transmembrane</keyword>
<keyword evidence="10" id="KW-0472">Membrane</keyword>
<dbReference type="Pfam" id="PF00512">
    <property type="entry name" value="HisKA"/>
    <property type="match status" value="1"/>
</dbReference>
<dbReference type="STRING" id="670154.SAMN04488002_0440"/>
<dbReference type="InterPro" id="IPR036097">
    <property type="entry name" value="HisK_dim/P_sf"/>
</dbReference>
<evidence type="ECO:0000256" key="9">
    <source>
        <dbReference type="ARBA" id="ARBA00022840"/>
    </source>
</evidence>
<proteinExistence type="predicted"/>
<dbReference type="InterPro" id="IPR047770">
    <property type="entry name" value="RegB"/>
</dbReference>
<keyword evidence="13" id="KW-1185">Reference proteome</keyword>
<evidence type="ECO:0000256" key="5">
    <source>
        <dbReference type="ARBA" id="ARBA00022553"/>
    </source>
</evidence>
<evidence type="ECO:0000313" key="12">
    <source>
        <dbReference type="EMBL" id="SFR34178.1"/>
    </source>
</evidence>
<accession>A0A1I6FW91</accession>
<dbReference type="SMART" id="SM00387">
    <property type="entry name" value="HATPase_c"/>
    <property type="match status" value="1"/>
</dbReference>
<dbReference type="SMART" id="SM00388">
    <property type="entry name" value="HisKA"/>
    <property type="match status" value="1"/>
</dbReference>
<dbReference type="InterPro" id="IPR036890">
    <property type="entry name" value="HATPase_C_sf"/>
</dbReference>
<dbReference type="Gene3D" id="3.30.565.10">
    <property type="entry name" value="Histidine kinase-like ATPase, C-terminal domain"/>
    <property type="match status" value="1"/>
</dbReference>
<dbReference type="GO" id="GO:0005886">
    <property type="term" value="C:plasma membrane"/>
    <property type="evidence" value="ECO:0007669"/>
    <property type="project" value="UniProtKB-SubCell"/>
</dbReference>
<dbReference type="RefSeq" id="WP_090211928.1">
    <property type="nucleotide sequence ID" value="NZ_FOYO01000001.1"/>
</dbReference>
<dbReference type="InterPro" id="IPR003661">
    <property type="entry name" value="HisK_dim/P_dom"/>
</dbReference>
<evidence type="ECO:0000256" key="8">
    <source>
        <dbReference type="ARBA" id="ARBA00022777"/>
    </source>
</evidence>
<dbReference type="Pfam" id="PF25323">
    <property type="entry name" value="6TM_PilS"/>
    <property type="match status" value="1"/>
</dbReference>
<dbReference type="EMBL" id="FOYO01000001">
    <property type="protein sequence ID" value="SFR34178.1"/>
    <property type="molecule type" value="Genomic_DNA"/>
</dbReference>
<evidence type="ECO:0000256" key="6">
    <source>
        <dbReference type="ARBA" id="ARBA00022679"/>
    </source>
</evidence>
<dbReference type="PANTHER" id="PTHR44936">
    <property type="entry name" value="SENSOR PROTEIN CREC"/>
    <property type="match status" value="1"/>
</dbReference>
<dbReference type="InterPro" id="IPR003594">
    <property type="entry name" value="HATPase_dom"/>
</dbReference>
<dbReference type="Proteomes" id="UP000199658">
    <property type="component" value="Unassembled WGS sequence"/>
</dbReference>
<feature type="transmembrane region" description="Helical" evidence="10">
    <location>
        <begin position="128"/>
        <end position="147"/>
    </location>
</feature>
<evidence type="ECO:0000256" key="10">
    <source>
        <dbReference type="SAM" id="Phobius"/>
    </source>
</evidence>